<dbReference type="AlphaFoldDB" id="C4GDU2"/>
<dbReference type="Pfam" id="PF00665">
    <property type="entry name" value="rve"/>
    <property type="match status" value="1"/>
</dbReference>
<dbReference type="GO" id="GO:0015074">
    <property type="term" value="P:DNA integration"/>
    <property type="evidence" value="ECO:0007669"/>
    <property type="project" value="InterPro"/>
</dbReference>
<dbReference type="PANTHER" id="PTHR46889:SF4">
    <property type="entry name" value="TRANSPOSASE INSO FOR INSERTION SEQUENCE ELEMENT IS911B-RELATED"/>
    <property type="match status" value="1"/>
</dbReference>
<dbReference type="SUPFAM" id="SSF53098">
    <property type="entry name" value="Ribonuclease H-like"/>
    <property type="match status" value="1"/>
</dbReference>
<organism evidence="4 5">
    <name type="scientific">Shuttleworthella satelles DSM 14600</name>
    <dbReference type="NCBI Taxonomy" id="626523"/>
    <lineage>
        <taxon>Bacteria</taxon>
        <taxon>Bacillati</taxon>
        <taxon>Bacillota</taxon>
        <taxon>Clostridia</taxon>
        <taxon>Lachnospirales</taxon>
        <taxon>Lachnospiraceae</taxon>
        <taxon>Shuttleworthella</taxon>
    </lineage>
</organism>
<dbReference type="RefSeq" id="WP_006907242.1">
    <property type="nucleotide sequence ID" value="NZ_GG665867.1"/>
</dbReference>
<keyword evidence="2" id="KW-0175">Coiled coil</keyword>
<dbReference type="InterPro" id="IPR012337">
    <property type="entry name" value="RNaseH-like_sf"/>
</dbReference>
<dbReference type="PANTHER" id="PTHR46889">
    <property type="entry name" value="TRANSPOSASE INSF FOR INSERTION SEQUENCE IS3B-RELATED"/>
    <property type="match status" value="1"/>
</dbReference>
<dbReference type="NCBIfam" id="NF033516">
    <property type="entry name" value="transpos_IS3"/>
    <property type="match status" value="1"/>
</dbReference>
<dbReference type="Gene3D" id="3.30.420.10">
    <property type="entry name" value="Ribonuclease H-like superfamily/Ribonuclease H"/>
    <property type="match status" value="1"/>
</dbReference>
<proteinExistence type="predicted"/>
<evidence type="ECO:0000256" key="2">
    <source>
        <dbReference type="SAM" id="Coils"/>
    </source>
</evidence>
<dbReference type="Pfam" id="PF13276">
    <property type="entry name" value="HTH_21"/>
    <property type="match status" value="1"/>
</dbReference>
<comment type="caution">
    <text evidence="4">The sequence shown here is derived from an EMBL/GenBank/DDBJ whole genome shotgun (WGS) entry which is preliminary data.</text>
</comment>
<dbReference type="Proteomes" id="UP000003494">
    <property type="component" value="Unassembled WGS sequence"/>
</dbReference>
<dbReference type="STRING" id="626523.GCWU000342_02266"/>
<feature type="coiled-coil region" evidence="2">
    <location>
        <begin position="124"/>
        <end position="151"/>
    </location>
</feature>
<dbReference type="InterPro" id="IPR025948">
    <property type="entry name" value="HTH-like_dom"/>
</dbReference>
<dbReference type="EMBL" id="ACIP02000007">
    <property type="protein sequence ID" value="EEP27571.1"/>
    <property type="molecule type" value="Genomic_DNA"/>
</dbReference>
<evidence type="ECO:0000256" key="1">
    <source>
        <dbReference type="ARBA" id="ARBA00002286"/>
    </source>
</evidence>
<dbReference type="eggNOG" id="COG2801">
    <property type="taxonomic scope" value="Bacteria"/>
</dbReference>
<dbReference type="HOGENOM" id="CLU_027402_27_5_9"/>
<dbReference type="InterPro" id="IPR050900">
    <property type="entry name" value="Transposase_IS3/IS150/IS904"/>
</dbReference>
<accession>C4GDU2</accession>
<sequence length="422" mass="49187">MRYTKEQIIVALTLYSTTGSANTVIQTLGYPSNPMLYHWIEKYPEYLSKPHVRHYKQATVELKEQAIPRCLIDGEPVRSIAEDIGYTESIVYQWLRSYREKGTCFNMKKAKKTISSDLQAADNIEDLKEKMLDMQMEIDILKETINVLKKDPGVDQTILKNREKAVIIGALKNKYSLPKLCFKLEIPRSSYYYQKAALRADDKYRELRSRIIKVFQDNRCVYGYRKIHQLLRRKGTIVSEKIVRRIMKEESLVVKIRRRRKYNSYQGELSIAPENLVNRNFHADKPNEKWLTDITEFSIPSGKVYLSPVIDCFDGMPVSWRMGVSPNANLVNAMLRDAISTLDPEEKPMIHSDRGCHYRWPEWIKIVNEAGLTRSMSRKGCSPDNAACEGFFGHLKNEMFYNRSWEGCSIAELKYEIDSYIR</sequence>
<feature type="domain" description="Integrase catalytic" evidence="3">
    <location>
        <begin position="282"/>
        <end position="422"/>
    </location>
</feature>
<keyword evidence="5" id="KW-1185">Reference proteome</keyword>
<dbReference type="InterPro" id="IPR036397">
    <property type="entry name" value="RNaseH_sf"/>
</dbReference>
<dbReference type="InterPro" id="IPR009057">
    <property type="entry name" value="Homeodomain-like_sf"/>
</dbReference>
<reference evidence="4" key="1">
    <citation type="submission" date="2009-04" db="EMBL/GenBank/DDBJ databases">
        <authorList>
            <person name="Weinstock G."/>
            <person name="Sodergren E."/>
            <person name="Clifton S."/>
            <person name="Fulton L."/>
            <person name="Fulton B."/>
            <person name="Courtney L."/>
            <person name="Fronick C."/>
            <person name="Harrison M."/>
            <person name="Strong C."/>
            <person name="Farmer C."/>
            <person name="Delahaunty K."/>
            <person name="Markovic C."/>
            <person name="Hall O."/>
            <person name="Minx P."/>
            <person name="Tomlinson C."/>
            <person name="Mitreva M."/>
            <person name="Nelson J."/>
            <person name="Hou S."/>
            <person name="Wollam A."/>
            <person name="Pepin K.H."/>
            <person name="Johnson M."/>
            <person name="Bhonagiri V."/>
            <person name="Nash W.E."/>
            <person name="Warren W."/>
            <person name="Chinwalla A."/>
            <person name="Mardis E.R."/>
            <person name="Wilson R.K."/>
        </authorList>
    </citation>
    <scope>NUCLEOTIDE SEQUENCE [LARGE SCALE GENOMIC DNA]</scope>
    <source>
        <strain evidence="4">DSM 14600</strain>
    </source>
</reference>
<name>C4GDU2_9FIRM</name>
<dbReference type="GO" id="GO:0003676">
    <property type="term" value="F:nucleic acid binding"/>
    <property type="evidence" value="ECO:0007669"/>
    <property type="project" value="InterPro"/>
</dbReference>
<dbReference type="PROSITE" id="PS50994">
    <property type="entry name" value="INTEGRASE"/>
    <property type="match status" value="1"/>
</dbReference>
<dbReference type="InterPro" id="IPR048020">
    <property type="entry name" value="Transpos_IS3"/>
</dbReference>
<evidence type="ECO:0000259" key="3">
    <source>
        <dbReference type="PROSITE" id="PS50994"/>
    </source>
</evidence>
<comment type="function">
    <text evidence="1">Involved in the transposition of the insertion sequence.</text>
</comment>
<evidence type="ECO:0000313" key="4">
    <source>
        <dbReference type="EMBL" id="EEP27571.1"/>
    </source>
</evidence>
<gene>
    <name evidence="4" type="ORF">GCWU000342_02266</name>
</gene>
<evidence type="ECO:0000313" key="5">
    <source>
        <dbReference type="Proteomes" id="UP000003494"/>
    </source>
</evidence>
<dbReference type="InterPro" id="IPR001584">
    <property type="entry name" value="Integrase_cat-core"/>
</dbReference>
<dbReference type="SUPFAM" id="SSF46689">
    <property type="entry name" value="Homeodomain-like"/>
    <property type="match status" value="1"/>
</dbReference>
<protein>
    <submittedName>
        <fullName evidence="4">Integrase core domain protein</fullName>
    </submittedName>
</protein>